<dbReference type="InterPro" id="IPR052095">
    <property type="entry name" value="UNC-13_domain"/>
</dbReference>
<feature type="domain" description="C2" evidence="7">
    <location>
        <begin position="51"/>
        <end position="184"/>
    </location>
</feature>
<evidence type="ECO:0000259" key="8">
    <source>
        <dbReference type="PROSITE" id="PS51258"/>
    </source>
</evidence>
<feature type="domain" description="MHD1" evidence="8">
    <location>
        <begin position="523"/>
        <end position="646"/>
    </location>
</feature>
<feature type="domain" description="C2" evidence="7">
    <location>
        <begin position="879"/>
        <end position="1005"/>
    </location>
</feature>
<dbReference type="Pfam" id="PF00168">
    <property type="entry name" value="C2"/>
    <property type="match status" value="2"/>
</dbReference>
<gene>
    <name evidence="10" type="ORF">KUTeg_009613</name>
</gene>
<evidence type="ECO:0000259" key="9">
    <source>
        <dbReference type="PROSITE" id="PS51259"/>
    </source>
</evidence>
<comment type="subcellular location">
    <subcellularLocation>
        <location evidence="1">Cytoplasm</location>
    </subcellularLocation>
    <subcellularLocation>
        <location evidence="2">Late endosome</location>
    </subcellularLocation>
</comment>
<keyword evidence="5" id="KW-0963">Cytoplasm</keyword>
<keyword evidence="4" id="KW-0268">Exocytosis</keyword>
<evidence type="ECO:0000256" key="5">
    <source>
        <dbReference type="ARBA" id="ARBA00022490"/>
    </source>
</evidence>
<dbReference type="InterPro" id="IPR014772">
    <property type="entry name" value="Munc13_dom-2"/>
</dbReference>
<comment type="similarity">
    <text evidence="3">Belongs to the unc-13 family.</text>
</comment>
<dbReference type="PROSITE" id="PS51258">
    <property type="entry name" value="MHD1"/>
    <property type="match status" value="1"/>
</dbReference>
<dbReference type="PROSITE" id="PS50004">
    <property type="entry name" value="C2"/>
    <property type="match status" value="2"/>
</dbReference>
<organism evidence="10 11">
    <name type="scientific">Tegillarca granosa</name>
    <name type="common">Malaysian cockle</name>
    <name type="synonym">Anadara granosa</name>
    <dbReference type="NCBI Taxonomy" id="220873"/>
    <lineage>
        <taxon>Eukaryota</taxon>
        <taxon>Metazoa</taxon>
        <taxon>Spiralia</taxon>
        <taxon>Lophotrochozoa</taxon>
        <taxon>Mollusca</taxon>
        <taxon>Bivalvia</taxon>
        <taxon>Autobranchia</taxon>
        <taxon>Pteriomorphia</taxon>
        <taxon>Arcoida</taxon>
        <taxon>Arcoidea</taxon>
        <taxon>Arcidae</taxon>
        <taxon>Tegillarca</taxon>
    </lineage>
</organism>
<keyword evidence="6" id="KW-0967">Endosome</keyword>
<proteinExistence type="inferred from homology"/>
<feature type="domain" description="MHD2" evidence="9">
    <location>
        <begin position="761"/>
        <end position="865"/>
    </location>
</feature>
<dbReference type="SUPFAM" id="SSF49562">
    <property type="entry name" value="C2 domain (Calcium/lipid-binding domain, CaLB)"/>
    <property type="match status" value="2"/>
</dbReference>
<reference evidence="10 11" key="1">
    <citation type="submission" date="2022-12" db="EMBL/GenBank/DDBJ databases">
        <title>Chromosome-level genome of Tegillarca granosa.</title>
        <authorList>
            <person name="Kim J."/>
        </authorList>
    </citation>
    <scope>NUCLEOTIDE SEQUENCE [LARGE SCALE GENOMIC DNA]</scope>
    <source>
        <strain evidence="10">Teg-2019</strain>
        <tissue evidence="10">Adductor muscle</tissue>
    </source>
</reference>
<dbReference type="SMART" id="SM00239">
    <property type="entry name" value="C2"/>
    <property type="match status" value="2"/>
</dbReference>
<name>A0ABQ9F9H7_TEGGR</name>
<evidence type="ECO:0000313" key="11">
    <source>
        <dbReference type="Proteomes" id="UP001217089"/>
    </source>
</evidence>
<evidence type="ECO:0000256" key="4">
    <source>
        <dbReference type="ARBA" id="ARBA00022483"/>
    </source>
</evidence>
<dbReference type="InterPro" id="IPR000008">
    <property type="entry name" value="C2_dom"/>
</dbReference>
<dbReference type="EMBL" id="JARBDR010000440">
    <property type="protein sequence ID" value="KAJ8312240.1"/>
    <property type="molecule type" value="Genomic_DNA"/>
</dbReference>
<dbReference type="InterPro" id="IPR035892">
    <property type="entry name" value="C2_domain_sf"/>
</dbReference>
<evidence type="ECO:0000256" key="3">
    <source>
        <dbReference type="ARBA" id="ARBA00005823"/>
    </source>
</evidence>
<evidence type="ECO:0000256" key="6">
    <source>
        <dbReference type="ARBA" id="ARBA00022753"/>
    </source>
</evidence>
<protein>
    <submittedName>
        <fullName evidence="10">Uncharacterized protein</fullName>
    </submittedName>
</protein>
<dbReference type="PANTHER" id="PTHR45999:SF4">
    <property type="entry name" value="UNC-13-4A, ISOFORM B"/>
    <property type="match status" value="1"/>
</dbReference>
<dbReference type="Gene3D" id="1.10.357.50">
    <property type="match status" value="1"/>
</dbReference>
<sequence>MYLPKANTQNENIYRGLIRCLLHPLGVPDTKVGLRPGDLIDRLRQIFEIEREEHEYFIKEELTHRPRNLQVNVNVVEGKNLKTNHNSPKTSPKLYKSHNGSWNSITEADVLKTQSVKNSQDPKWNEEFQLYIDDIFTDEVHIYVCDKDMEEENIKHVSDKHHGIKHLFHVLRHIGDEKELDHGCIGRIIIPVRNIPAAGADWCCDVLSVTGNKNKSVGQCRIRLDICYRQDDFNSNEYFSVEDYYQAAQQVFAYSAKAALDSFRSMDVNLPEEDRRILDIFATSHHISSLSQSIVHVICLLEWTTSNDNLEISQMTLKKAVQELQMTWVTKQFDQSNISQKMPITDAEIALYRKASSQYITCVCNHLGDLPLLFPPSIENLNIFKSMLGVTVQLLELDLWESISSPEKDVTDKVLTKLQADLELWISEKISSIDNHDVVKDAVIPELNALEEIIYQTSSHCSPIGAVKSFYNLLGIQYYRVVSFAVESKISEKLQELMIEMDKYQHRYHNYIVNVTASSRLSLRVYFAVRKLYSIIRDNINRRDVFRLSISQYQHWFQESLVFWVQTFKNECMNRIEKALEIDKDVVVATSRVKFSNSSVDVLSCFAKITEEWRHIDFHEQDSNLMGVTKITDLICDGARMYADKIHSILERNCYYDDTLEQFDITERLCITLNNIEHVRKYLTELPQLLDWESIVMLISAKYENDEIGNQALSTLKRLVKSADSEIILKSQLLLQEIAEKMKIDIARFMEVFTQKQPERASSVDYLIGYLSTNLKVLHERLMASIYPRMKEQMWTNVLRLLDEQLLIGERPEYYSQMKQHLRALTSYFVRGGVEDEKIKTFYYSSLKSRLDMNSMTTEELMLEYFHSLADNVDTPSEYYGHLAIKTAYMEETRGNVTLFIKVIRASDLPGLDTSGLSDPYVVVNLQPQTMFGHHKAQKTKVVDKTLNPVFNTVFQLGAVILLSVLDYDHVGLDDFAGEVVMHLSSVSKISMSETVDSRPVVMMAVKRPPLPHQGPYQVLTERSSWDKSAKMFLTERKRFIYKQPVRTDKQSKIFNFFSLFTGGKT</sequence>
<dbReference type="InterPro" id="IPR014770">
    <property type="entry name" value="Munc13_1"/>
</dbReference>
<evidence type="ECO:0000313" key="10">
    <source>
        <dbReference type="EMBL" id="KAJ8312240.1"/>
    </source>
</evidence>
<dbReference type="Proteomes" id="UP001217089">
    <property type="component" value="Unassembled WGS sequence"/>
</dbReference>
<evidence type="ECO:0000256" key="1">
    <source>
        <dbReference type="ARBA" id="ARBA00004496"/>
    </source>
</evidence>
<accession>A0ABQ9F9H7</accession>
<keyword evidence="11" id="KW-1185">Reference proteome</keyword>
<comment type="caution">
    <text evidence="10">The sequence shown here is derived from an EMBL/GenBank/DDBJ whole genome shotgun (WGS) entry which is preliminary data.</text>
</comment>
<dbReference type="PANTHER" id="PTHR45999">
    <property type="entry name" value="UNC-13-4A, ISOFORM B"/>
    <property type="match status" value="1"/>
</dbReference>
<dbReference type="PROSITE" id="PS51259">
    <property type="entry name" value="MHD2"/>
    <property type="match status" value="1"/>
</dbReference>
<evidence type="ECO:0000259" key="7">
    <source>
        <dbReference type="PROSITE" id="PS50004"/>
    </source>
</evidence>
<evidence type="ECO:0000256" key="2">
    <source>
        <dbReference type="ARBA" id="ARBA00004603"/>
    </source>
</evidence>
<dbReference type="Gene3D" id="2.60.40.150">
    <property type="entry name" value="C2 domain"/>
    <property type="match status" value="2"/>
</dbReference>